<dbReference type="AlphaFoldDB" id="A0A5E5AW73"/>
<dbReference type="OrthoDB" id="8481003at2"/>
<protein>
    <submittedName>
        <fullName evidence="2">TrfA protein</fullName>
    </submittedName>
</protein>
<keyword evidence="3" id="KW-1185">Reference proteome</keyword>
<proteinExistence type="predicted"/>
<sequence>MTALTDRESTAWPKLPLKYGLNRNFVAPNSLAQSAVFSTQYYRSNADRPEYSAPEKLRALNKIEVFQTAGHRLDQGDADVFYELLRRVLENGREMDRETHVRFNRGELLKALGRTRGGTTRTSLEASLDRLYRAEFKFSVPSLFEGRSRLILKMIRSSPDSPMEYEYDVLLDVELARLFDGGQWTLLRRAQRDKLKNMALARGLHALYSTLLTPHPMLPKTIQELMGRDSMQDSKWRKVLAEALKELKKATGWARCELAVHEDTKQLMVFVERDANAKPKSKAGKQKAVNSPSNAENLNSPSPDESCVEEEYDDI</sequence>
<evidence type="ECO:0000256" key="1">
    <source>
        <dbReference type="SAM" id="MobiDB-lite"/>
    </source>
</evidence>
<feature type="compositionally biased region" description="Acidic residues" evidence="1">
    <location>
        <begin position="306"/>
        <end position="315"/>
    </location>
</feature>
<accession>A0A5E5AW73</accession>
<dbReference type="Pfam" id="PF07042">
    <property type="entry name" value="TrfA"/>
    <property type="match status" value="1"/>
</dbReference>
<feature type="compositionally biased region" description="Polar residues" evidence="1">
    <location>
        <begin position="288"/>
        <end position="303"/>
    </location>
</feature>
<dbReference type="RefSeq" id="WP_150627927.1">
    <property type="nucleotide sequence ID" value="NZ_CABPSQ010000024.1"/>
</dbReference>
<gene>
    <name evidence="2" type="ORF">PCA31118_05349</name>
</gene>
<evidence type="ECO:0000313" key="2">
    <source>
        <dbReference type="EMBL" id="VVE76985.1"/>
    </source>
</evidence>
<dbReference type="InterPro" id="IPR010751">
    <property type="entry name" value="TrfA"/>
</dbReference>
<evidence type="ECO:0000313" key="3">
    <source>
        <dbReference type="Proteomes" id="UP000414136"/>
    </source>
</evidence>
<dbReference type="Proteomes" id="UP000414136">
    <property type="component" value="Unassembled WGS sequence"/>
</dbReference>
<name>A0A5E5AW73_9BURK</name>
<organism evidence="2 3">
    <name type="scientific">Pandoraea captiosa</name>
    <dbReference type="NCBI Taxonomy" id="2508302"/>
    <lineage>
        <taxon>Bacteria</taxon>
        <taxon>Pseudomonadati</taxon>
        <taxon>Pseudomonadota</taxon>
        <taxon>Betaproteobacteria</taxon>
        <taxon>Burkholderiales</taxon>
        <taxon>Burkholderiaceae</taxon>
        <taxon>Pandoraea</taxon>
    </lineage>
</organism>
<dbReference type="EMBL" id="CABPSQ010000024">
    <property type="protein sequence ID" value="VVE76985.1"/>
    <property type="molecule type" value="Genomic_DNA"/>
</dbReference>
<feature type="region of interest" description="Disordered" evidence="1">
    <location>
        <begin position="276"/>
        <end position="315"/>
    </location>
</feature>
<reference evidence="2 3" key="1">
    <citation type="submission" date="2019-08" db="EMBL/GenBank/DDBJ databases">
        <authorList>
            <person name="Peeters C."/>
        </authorList>
    </citation>
    <scope>NUCLEOTIDE SEQUENCE [LARGE SCALE GENOMIC DNA]</scope>
    <source>
        <strain evidence="2 3">LMG 31118</strain>
    </source>
</reference>